<dbReference type="InterPro" id="IPR036397">
    <property type="entry name" value="RNaseH_sf"/>
</dbReference>
<dbReference type="InterPro" id="IPR050951">
    <property type="entry name" value="Retrovirus_Pol_polyprotein"/>
</dbReference>
<dbReference type="InterPro" id="IPR001584">
    <property type="entry name" value="Integrase_cat-core"/>
</dbReference>
<feature type="domain" description="Integrase catalytic" evidence="2">
    <location>
        <begin position="1"/>
        <end position="97"/>
    </location>
</feature>
<evidence type="ECO:0000256" key="1">
    <source>
        <dbReference type="ARBA" id="ARBA00022884"/>
    </source>
</evidence>
<sequence>MNKAIVILNKLISHKGLFKNIISDRDTKLTSDLWKNIQNLFGTKLSFTKPYHPQPDFLSERMIQALEDMIRRFCAYGLELEESNGFTHYFGTIIPAL</sequence>
<dbReference type="Proteomes" id="UP000765509">
    <property type="component" value="Unassembled WGS sequence"/>
</dbReference>
<accession>A0A9Q3CN18</accession>
<dbReference type="Gene3D" id="3.30.420.10">
    <property type="entry name" value="Ribonuclease H-like superfamily/Ribonuclease H"/>
    <property type="match status" value="1"/>
</dbReference>
<evidence type="ECO:0000313" key="3">
    <source>
        <dbReference type="EMBL" id="MBW0487144.1"/>
    </source>
</evidence>
<dbReference type="SUPFAM" id="SSF53098">
    <property type="entry name" value="Ribonuclease H-like"/>
    <property type="match status" value="1"/>
</dbReference>
<dbReference type="AlphaFoldDB" id="A0A9Q3CN18"/>
<dbReference type="PROSITE" id="PS50994">
    <property type="entry name" value="INTEGRASE"/>
    <property type="match status" value="1"/>
</dbReference>
<dbReference type="InterPro" id="IPR012337">
    <property type="entry name" value="RNaseH-like_sf"/>
</dbReference>
<evidence type="ECO:0000313" key="4">
    <source>
        <dbReference type="Proteomes" id="UP000765509"/>
    </source>
</evidence>
<dbReference type="PANTHER" id="PTHR37984">
    <property type="entry name" value="PROTEIN CBG26694"/>
    <property type="match status" value="1"/>
</dbReference>
<organism evidence="3 4">
    <name type="scientific">Austropuccinia psidii MF-1</name>
    <dbReference type="NCBI Taxonomy" id="1389203"/>
    <lineage>
        <taxon>Eukaryota</taxon>
        <taxon>Fungi</taxon>
        <taxon>Dikarya</taxon>
        <taxon>Basidiomycota</taxon>
        <taxon>Pucciniomycotina</taxon>
        <taxon>Pucciniomycetes</taxon>
        <taxon>Pucciniales</taxon>
        <taxon>Sphaerophragmiaceae</taxon>
        <taxon>Austropuccinia</taxon>
    </lineage>
</organism>
<protein>
    <recommendedName>
        <fullName evidence="2">Integrase catalytic domain-containing protein</fullName>
    </recommendedName>
</protein>
<dbReference type="GO" id="GO:0003723">
    <property type="term" value="F:RNA binding"/>
    <property type="evidence" value="ECO:0007669"/>
    <property type="project" value="UniProtKB-KW"/>
</dbReference>
<keyword evidence="4" id="KW-1185">Reference proteome</keyword>
<dbReference type="EMBL" id="AVOT02009007">
    <property type="protein sequence ID" value="MBW0487144.1"/>
    <property type="molecule type" value="Genomic_DNA"/>
</dbReference>
<dbReference type="PANTHER" id="PTHR37984:SF5">
    <property type="entry name" value="PROTEIN NYNRIN-LIKE"/>
    <property type="match status" value="1"/>
</dbReference>
<dbReference type="GO" id="GO:0015074">
    <property type="term" value="P:DNA integration"/>
    <property type="evidence" value="ECO:0007669"/>
    <property type="project" value="InterPro"/>
</dbReference>
<gene>
    <name evidence="3" type="ORF">O181_026859</name>
</gene>
<proteinExistence type="predicted"/>
<name>A0A9Q3CN18_9BASI</name>
<evidence type="ECO:0000259" key="2">
    <source>
        <dbReference type="PROSITE" id="PS50994"/>
    </source>
</evidence>
<dbReference type="GO" id="GO:0005634">
    <property type="term" value="C:nucleus"/>
    <property type="evidence" value="ECO:0007669"/>
    <property type="project" value="UniProtKB-ARBA"/>
</dbReference>
<reference evidence="3" key="1">
    <citation type="submission" date="2021-03" db="EMBL/GenBank/DDBJ databases">
        <title>Draft genome sequence of rust myrtle Austropuccinia psidii MF-1, a brazilian biotype.</title>
        <authorList>
            <person name="Quecine M.C."/>
            <person name="Pachon D.M.R."/>
            <person name="Bonatelli M.L."/>
            <person name="Correr F.H."/>
            <person name="Franceschini L.M."/>
            <person name="Leite T.F."/>
            <person name="Margarido G.R.A."/>
            <person name="Almeida C.A."/>
            <person name="Ferrarezi J.A."/>
            <person name="Labate C.A."/>
        </authorList>
    </citation>
    <scope>NUCLEOTIDE SEQUENCE</scope>
    <source>
        <strain evidence="3">MF-1</strain>
    </source>
</reference>
<keyword evidence="1" id="KW-0694">RNA-binding</keyword>
<comment type="caution">
    <text evidence="3">The sequence shown here is derived from an EMBL/GenBank/DDBJ whole genome shotgun (WGS) entry which is preliminary data.</text>
</comment>